<evidence type="ECO:0000256" key="1">
    <source>
        <dbReference type="SAM" id="SignalP"/>
    </source>
</evidence>
<keyword evidence="3" id="KW-1185">Reference proteome</keyword>
<dbReference type="InParanoid" id="D2V3M8"/>
<organism evidence="3">
    <name type="scientific">Naegleria gruberi</name>
    <name type="common">Amoeba</name>
    <dbReference type="NCBI Taxonomy" id="5762"/>
    <lineage>
        <taxon>Eukaryota</taxon>
        <taxon>Discoba</taxon>
        <taxon>Heterolobosea</taxon>
        <taxon>Tetramitia</taxon>
        <taxon>Eutetramitia</taxon>
        <taxon>Vahlkampfiidae</taxon>
        <taxon>Naegleria</taxon>
    </lineage>
</organism>
<dbReference type="GO" id="GO:0008758">
    <property type="term" value="F:UDP-2,3-diacylglucosamine hydrolase activity"/>
    <property type="evidence" value="ECO:0007669"/>
    <property type="project" value="TreeGrafter"/>
</dbReference>
<dbReference type="GO" id="GO:0016020">
    <property type="term" value="C:membrane"/>
    <property type="evidence" value="ECO:0007669"/>
    <property type="project" value="GOC"/>
</dbReference>
<protein>
    <submittedName>
        <fullName evidence="2">Phosphoesterase</fullName>
    </submittedName>
</protein>
<dbReference type="GeneID" id="8852385"/>
<proteinExistence type="predicted"/>
<reference evidence="2 3" key="1">
    <citation type="journal article" date="2010" name="Cell">
        <title>The genome of Naegleria gruberi illuminates early eukaryotic versatility.</title>
        <authorList>
            <person name="Fritz-Laylin L.K."/>
            <person name="Prochnik S.E."/>
            <person name="Ginger M.L."/>
            <person name="Dacks J.B."/>
            <person name="Carpenter M.L."/>
            <person name="Field M.C."/>
            <person name="Kuo A."/>
            <person name="Paredez A."/>
            <person name="Chapman J."/>
            <person name="Pham J."/>
            <person name="Shu S."/>
            <person name="Neupane R."/>
            <person name="Cipriano M."/>
            <person name="Mancuso J."/>
            <person name="Tu H."/>
            <person name="Salamov A."/>
            <person name="Lindquist E."/>
            <person name="Shapiro H."/>
            <person name="Lucas S."/>
            <person name="Grigoriev I.V."/>
            <person name="Cande W.Z."/>
            <person name="Fulton C."/>
            <person name="Rokhsar D.S."/>
            <person name="Dawson S.C."/>
        </authorList>
    </citation>
    <scope>NUCLEOTIDE SEQUENCE [LARGE SCALE GENOMIC DNA]</scope>
    <source>
        <strain evidence="2 3">NEG-M</strain>
    </source>
</reference>
<dbReference type="KEGG" id="ngr:NAEGRDRAFT_78434"/>
<keyword evidence="1" id="KW-0732">Signal</keyword>
<evidence type="ECO:0000313" key="2">
    <source>
        <dbReference type="EMBL" id="EFC48799.1"/>
    </source>
</evidence>
<gene>
    <name evidence="2" type="ORF">NAEGRDRAFT_78434</name>
</gene>
<dbReference type="PANTHER" id="PTHR34990:SF2">
    <property type="entry name" value="BLL8164 PROTEIN"/>
    <property type="match status" value="1"/>
</dbReference>
<dbReference type="EMBL" id="GG738850">
    <property type="protein sequence ID" value="EFC48799.1"/>
    <property type="molecule type" value="Genomic_DNA"/>
</dbReference>
<dbReference type="GO" id="GO:0009245">
    <property type="term" value="P:lipid A biosynthetic process"/>
    <property type="evidence" value="ECO:0007669"/>
    <property type="project" value="TreeGrafter"/>
</dbReference>
<dbReference type="AlphaFoldDB" id="D2V3M8"/>
<dbReference type="Proteomes" id="UP000006671">
    <property type="component" value="Unassembled WGS sequence"/>
</dbReference>
<feature type="signal peptide" evidence="1">
    <location>
        <begin position="1"/>
        <end position="23"/>
    </location>
</feature>
<dbReference type="VEuPathDB" id="AmoebaDB:NAEGRDRAFT_78434"/>
<dbReference type="InterPro" id="IPR029052">
    <property type="entry name" value="Metallo-depent_PP-like"/>
</dbReference>
<dbReference type="InterPro" id="IPR043461">
    <property type="entry name" value="LpxH-like"/>
</dbReference>
<name>D2V3M8_NAEGR</name>
<dbReference type="Gene3D" id="3.60.21.10">
    <property type="match status" value="1"/>
</dbReference>
<dbReference type="PANTHER" id="PTHR34990">
    <property type="entry name" value="UDP-2,3-DIACYLGLUCOSAMINE HYDROLASE-RELATED"/>
    <property type="match status" value="1"/>
</dbReference>
<accession>D2V3M8</accession>
<feature type="chain" id="PRO_5003038306" evidence="1">
    <location>
        <begin position="24"/>
        <end position="535"/>
    </location>
</feature>
<evidence type="ECO:0000313" key="3">
    <source>
        <dbReference type="Proteomes" id="UP000006671"/>
    </source>
</evidence>
<dbReference type="SUPFAM" id="SSF56300">
    <property type="entry name" value="Metallo-dependent phosphatases"/>
    <property type="match status" value="1"/>
</dbReference>
<dbReference type="RefSeq" id="XP_002681543.1">
    <property type="nucleotide sequence ID" value="XM_002681497.1"/>
</dbReference>
<sequence>MMRKNILYSLLIAIFCLTVLVIADRQTIVVSDLHIGGPWFQSKTSHELLTHFLQDLAQPNSKVRGEGPPLMDVVINGDIFEFWLDHIDEMPIKNSELIRSKDRYGVDVTKILKLLKNVLDVNRAKLILTQGNHDMELTEHDVDILQNEYGLDMIYTSQEYRDMGVRFEHGHKSDFFNAPHPDKIRSFGYFIARASITSGVTSAPEFFQKICDFVPFFIGSLASGPVGEILGVSAIEKAFGEYPHNDSTIFKGACFWANCEECSSVDVTVELANQKYSYLRSRYREDYSSGEVDDMVRASCNNYDDILHRNIDPHMDKIVLQGHTHIPLVKELKSKKGPDFLYVNSGSWIDGSANDYIKIYYRHDETIGQEIAYLIERYQYNTSEPVLIESWNTEKYYSSENLSKKSRFLHDVSVPESWTCKHEEYSDGKICHCNCGAYDPDCDLVQLSSIQNCPHVRGKFVSGCSHTSGNCLYENTEAPSEWTCDKTFWGANDGCDCNCGKAVDPDCLGVNVCRCNFTPEKSLEFTVDAATVPRN</sequence>